<dbReference type="OrthoDB" id="2269082at2759"/>
<sequence length="319" mass="34001">MLNALQGMVCDGTEMVMVCCVVYMAKSVAECESKGETEGFLYIVQAVLNSGGFVHVAQSEFGQPQKNLPSRSLLSNRPDIHIRTMLTHCCCCLPLRLGTFIITSVVAAYGIGAAVVSIIKADDVTNTLGSPAGLWSEVVIHLLIGLAGLAGFLGVLRANARLLKTFSIVYWVQIAVTLTLEAVLLLVAGLHKAEVVDICAREMYERGGHIGNGAASTTFGFNTSTSTGLISNSSTPLDPALQSKCDSMVNGAIGGLAVFIALYAAFQIYCAFVVAAYATKVKGKQRYSMLKGQQLKVWDEEVSPMRQNSGGGRSQNARY</sequence>
<accession>A0A433DM25</accession>
<protein>
    <submittedName>
        <fullName evidence="2">Uncharacterized protein</fullName>
    </submittedName>
</protein>
<proteinExistence type="predicted"/>
<reference evidence="2 3" key="1">
    <citation type="journal article" date="2018" name="New Phytol.">
        <title>Phylogenomics of Endogonaceae and evolution of mycorrhizas within Mucoromycota.</title>
        <authorList>
            <person name="Chang Y."/>
            <person name="Desiro A."/>
            <person name="Na H."/>
            <person name="Sandor L."/>
            <person name="Lipzen A."/>
            <person name="Clum A."/>
            <person name="Barry K."/>
            <person name="Grigoriev I.V."/>
            <person name="Martin F.M."/>
            <person name="Stajich J.E."/>
            <person name="Smith M.E."/>
            <person name="Bonito G."/>
            <person name="Spatafora J.W."/>
        </authorList>
    </citation>
    <scope>NUCLEOTIDE SEQUENCE [LARGE SCALE GENOMIC DNA]</scope>
    <source>
        <strain evidence="2 3">GMNB39</strain>
    </source>
</reference>
<evidence type="ECO:0000256" key="1">
    <source>
        <dbReference type="SAM" id="Phobius"/>
    </source>
</evidence>
<keyword evidence="3" id="KW-1185">Reference proteome</keyword>
<comment type="caution">
    <text evidence="2">The sequence shown here is derived from an EMBL/GenBank/DDBJ whole genome shotgun (WGS) entry which is preliminary data.</text>
</comment>
<keyword evidence="1" id="KW-0812">Transmembrane</keyword>
<keyword evidence="1" id="KW-0472">Membrane</keyword>
<dbReference type="Proteomes" id="UP000268093">
    <property type="component" value="Unassembled WGS sequence"/>
</dbReference>
<organism evidence="2 3">
    <name type="scientific">Jimgerdemannia flammicorona</name>
    <dbReference type="NCBI Taxonomy" id="994334"/>
    <lineage>
        <taxon>Eukaryota</taxon>
        <taxon>Fungi</taxon>
        <taxon>Fungi incertae sedis</taxon>
        <taxon>Mucoromycota</taxon>
        <taxon>Mucoromycotina</taxon>
        <taxon>Endogonomycetes</taxon>
        <taxon>Endogonales</taxon>
        <taxon>Endogonaceae</taxon>
        <taxon>Jimgerdemannia</taxon>
    </lineage>
</organism>
<evidence type="ECO:0000313" key="2">
    <source>
        <dbReference type="EMBL" id="RUP51902.1"/>
    </source>
</evidence>
<dbReference type="AlphaFoldDB" id="A0A433DM25"/>
<feature type="transmembrane region" description="Helical" evidence="1">
    <location>
        <begin position="168"/>
        <end position="188"/>
    </location>
</feature>
<name>A0A433DM25_9FUNG</name>
<gene>
    <name evidence="2" type="ORF">BC936DRAFT_144655</name>
</gene>
<keyword evidence="1" id="KW-1133">Transmembrane helix</keyword>
<evidence type="ECO:0000313" key="3">
    <source>
        <dbReference type="Proteomes" id="UP000268093"/>
    </source>
</evidence>
<feature type="transmembrane region" description="Helical" evidence="1">
    <location>
        <begin position="256"/>
        <end position="279"/>
    </location>
</feature>
<feature type="transmembrane region" description="Helical" evidence="1">
    <location>
        <begin position="138"/>
        <end position="156"/>
    </location>
</feature>
<feature type="transmembrane region" description="Helical" evidence="1">
    <location>
        <begin position="93"/>
        <end position="118"/>
    </location>
</feature>
<dbReference type="EMBL" id="RBNI01000342">
    <property type="protein sequence ID" value="RUP51902.1"/>
    <property type="molecule type" value="Genomic_DNA"/>
</dbReference>